<dbReference type="AlphaFoldDB" id="A0A5M9JYI2"/>
<accession>A0A5M9JYI2</accession>
<evidence type="ECO:0000313" key="3">
    <source>
        <dbReference type="Proteomes" id="UP000322873"/>
    </source>
</evidence>
<dbReference type="InterPro" id="IPR002656">
    <property type="entry name" value="Acyl_transf_3_dom"/>
</dbReference>
<evidence type="ECO:0000259" key="1">
    <source>
        <dbReference type="Pfam" id="PF01757"/>
    </source>
</evidence>
<dbReference type="VEuPathDB" id="FungiDB:MFRU_001g03410"/>
<comment type="caution">
    <text evidence="2">The sequence shown here is derived from an EMBL/GenBank/DDBJ whole genome shotgun (WGS) entry which is preliminary data.</text>
</comment>
<organism evidence="2 3">
    <name type="scientific">Monilinia fructicola</name>
    <name type="common">Brown rot fungus</name>
    <name type="synonym">Ciboria fructicola</name>
    <dbReference type="NCBI Taxonomy" id="38448"/>
    <lineage>
        <taxon>Eukaryota</taxon>
        <taxon>Fungi</taxon>
        <taxon>Dikarya</taxon>
        <taxon>Ascomycota</taxon>
        <taxon>Pezizomycotina</taxon>
        <taxon>Leotiomycetes</taxon>
        <taxon>Helotiales</taxon>
        <taxon>Sclerotiniaceae</taxon>
        <taxon>Monilinia</taxon>
    </lineage>
</organism>
<dbReference type="Pfam" id="PF01757">
    <property type="entry name" value="Acyl_transf_3"/>
    <property type="match status" value="1"/>
</dbReference>
<name>A0A5M9JYI2_MONFR</name>
<keyword evidence="3" id="KW-1185">Reference proteome</keyword>
<dbReference type="GO" id="GO:0016747">
    <property type="term" value="F:acyltransferase activity, transferring groups other than amino-acyl groups"/>
    <property type="evidence" value="ECO:0007669"/>
    <property type="project" value="InterPro"/>
</dbReference>
<proteinExistence type="predicted"/>
<reference evidence="2 3" key="1">
    <citation type="submission" date="2019-06" db="EMBL/GenBank/DDBJ databases">
        <title>Genome Sequence of the Brown Rot Fungal Pathogen Monilinia fructicola.</title>
        <authorList>
            <person name="De Miccolis Angelini R.M."/>
            <person name="Landi L."/>
            <person name="Abate D."/>
            <person name="Pollastro S."/>
            <person name="Romanazzi G."/>
            <person name="Faretra F."/>
        </authorList>
    </citation>
    <scope>NUCLEOTIDE SEQUENCE [LARGE SCALE GENOMIC DNA]</scope>
    <source>
        <strain evidence="2 3">Mfrc123</strain>
    </source>
</reference>
<dbReference type="Proteomes" id="UP000322873">
    <property type="component" value="Unassembled WGS sequence"/>
</dbReference>
<feature type="domain" description="Acyltransferase 3" evidence="1">
    <location>
        <begin position="82"/>
        <end position="156"/>
    </location>
</feature>
<evidence type="ECO:0000313" key="2">
    <source>
        <dbReference type="EMBL" id="KAA8573717.1"/>
    </source>
</evidence>
<protein>
    <recommendedName>
        <fullName evidence="1">Acyltransferase 3 domain-containing protein</fullName>
    </recommendedName>
</protein>
<dbReference type="EMBL" id="VICG01000003">
    <property type="protein sequence ID" value="KAA8573717.1"/>
    <property type="molecule type" value="Genomic_DNA"/>
</dbReference>
<gene>
    <name evidence="2" type="ORF">EYC84_005286</name>
</gene>
<sequence>MLRSLRGLVAGFLPNSNEQNYELIHPNGNSSPTSATYTTKDDTLSRLRLSFTRFLFFLLPSPIQRRLQPAHFKPQRLYATSYLDGLRGVASLLVFFCHFTEENIPFMVPSYGLPIDDPVPSSFMQLPFFRVLYSGRPMVHIFFVISGFVLSLKPLKLARAHNYADFSNNFVIIRLSPGNATFLTYDRFYVHGDDIYSYTLGQSTRSRDLFPPVYGLDGCGLDDMLFLGLG</sequence>